<dbReference type="Proteomes" id="UP001238088">
    <property type="component" value="Unassembled WGS sequence"/>
</dbReference>
<dbReference type="InterPro" id="IPR054738">
    <property type="entry name" value="Siphovirus-type_tail_C"/>
</dbReference>
<comment type="caution">
    <text evidence="3">The sequence shown here is derived from an EMBL/GenBank/DDBJ whole genome shotgun (WGS) entry which is preliminary data.</text>
</comment>
<dbReference type="Pfam" id="PF22768">
    <property type="entry name" value="SPP1_Dit"/>
    <property type="match status" value="1"/>
</dbReference>
<feature type="domain" description="Siphovirus-type tail component RIFT-related" evidence="1">
    <location>
        <begin position="12"/>
        <end position="120"/>
    </location>
</feature>
<protein>
    <submittedName>
        <fullName evidence="3">Phage tail component-like protein</fullName>
    </submittedName>
</protein>
<accession>A0ABU0AD86</accession>
<dbReference type="Gene3D" id="2.60.120.860">
    <property type="match status" value="1"/>
</dbReference>
<dbReference type="Gene3D" id="2.40.30.200">
    <property type="match status" value="1"/>
</dbReference>
<dbReference type="RefSeq" id="WP_307472238.1">
    <property type="nucleotide sequence ID" value="NZ_JAUSUB010000003.1"/>
</dbReference>
<dbReference type="NCBIfam" id="TIGR01633">
    <property type="entry name" value="phi3626_gp14_N"/>
    <property type="match status" value="1"/>
</dbReference>
<evidence type="ECO:0000259" key="2">
    <source>
        <dbReference type="Pfam" id="PF22768"/>
    </source>
</evidence>
<evidence type="ECO:0000313" key="4">
    <source>
        <dbReference type="Proteomes" id="UP001238088"/>
    </source>
</evidence>
<dbReference type="Pfam" id="PF05709">
    <property type="entry name" value="Sipho_tail"/>
    <property type="match status" value="1"/>
</dbReference>
<sequence length="475" mass="53635">MNFSFNGIKKDYISIDNNEKRPSWAPLQRNLLYVKGVEGANLESTDIRERILSVPIQIRFKGSSDFQKLKEELASWLLYEDEKELIFDDEPDRVYFALVDGPLDFDELVRFGRGTITFICPNPYKYGHKVISRIDPAEPAIIVNQGTSNTKPIFTFNTIQPTTFIDIVKDDDYMSIGRPVSVDDEVFDPRSRRLNDEMRTTAGWGEAFFQPDGGAKSGTMTILGEGEEFGATNYGSGLAWHGPMLQKTFDPCDDYYIRVRFNVRTNNSKQRARGDMYFLTTDGSQIGKVSAIIRDTSMKATIEVRLQNGLKVHYPINRLNAFDKGFYGFVGIAKEGTKFTFEIGVEAVKSSGGFNVVKKEVHHFDDINGDFQLPLAGVASYVATWGNSPLPHRARLRSVIVDKVNQQVGVPYIVKPGDEVKIDFKNELILINDELRNDLKDFGGNYFSLPPGETILVINPPDAFTATVEWRDCYK</sequence>
<evidence type="ECO:0000313" key="3">
    <source>
        <dbReference type="EMBL" id="MDQ0269010.1"/>
    </source>
</evidence>
<evidence type="ECO:0000259" key="1">
    <source>
        <dbReference type="Pfam" id="PF05709"/>
    </source>
</evidence>
<dbReference type="InterPro" id="IPR008841">
    <property type="entry name" value="Siphovirus-type_tail_N"/>
</dbReference>
<proteinExistence type="predicted"/>
<reference evidence="3 4" key="1">
    <citation type="submission" date="2023-07" db="EMBL/GenBank/DDBJ databases">
        <title>Genomic Encyclopedia of Type Strains, Phase IV (KMG-IV): sequencing the most valuable type-strain genomes for metagenomic binning, comparative biology and taxonomic classification.</title>
        <authorList>
            <person name="Goeker M."/>
        </authorList>
    </citation>
    <scope>NUCLEOTIDE SEQUENCE [LARGE SCALE GENOMIC DNA]</scope>
    <source>
        <strain evidence="3 4">DSM 23494</strain>
    </source>
</reference>
<name>A0ABU0AD86_9BACI</name>
<dbReference type="InterPro" id="IPR006520">
    <property type="entry name" value="Dit_BPSPP_N"/>
</dbReference>
<gene>
    <name evidence="3" type="ORF">J2S17_000880</name>
</gene>
<organism evidence="3 4">
    <name type="scientific">Cytobacillus purgationiresistens</name>
    <dbReference type="NCBI Taxonomy" id="863449"/>
    <lineage>
        <taxon>Bacteria</taxon>
        <taxon>Bacillati</taxon>
        <taxon>Bacillota</taxon>
        <taxon>Bacilli</taxon>
        <taxon>Bacillales</taxon>
        <taxon>Bacillaceae</taxon>
        <taxon>Cytobacillus</taxon>
    </lineage>
</organism>
<keyword evidence="4" id="KW-1185">Reference proteome</keyword>
<feature type="domain" description="Siphovirus-type tail component C-terminal" evidence="2">
    <location>
        <begin position="404"/>
        <end position="473"/>
    </location>
</feature>
<dbReference type="EMBL" id="JAUSUB010000003">
    <property type="protein sequence ID" value="MDQ0269010.1"/>
    <property type="molecule type" value="Genomic_DNA"/>
</dbReference>